<name>A0AAD7RV04_9TELE</name>
<accession>A0AAD7RV04</accession>
<protein>
    <submittedName>
        <fullName evidence="2">Uncharacterized protein</fullName>
    </submittedName>
</protein>
<feature type="region of interest" description="Disordered" evidence="1">
    <location>
        <begin position="46"/>
        <end position="146"/>
    </location>
</feature>
<dbReference type="AlphaFoldDB" id="A0AAD7RV04"/>
<comment type="caution">
    <text evidence="2">The sequence shown here is derived from an EMBL/GenBank/DDBJ whole genome shotgun (WGS) entry which is preliminary data.</text>
</comment>
<organism evidence="2 3">
    <name type="scientific">Aldrovandia affinis</name>
    <dbReference type="NCBI Taxonomy" id="143900"/>
    <lineage>
        <taxon>Eukaryota</taxon>
        <taxon>Metazoa</taxon>
        <taxon>Chordata</taxon>
        <taxon>Craniata</taxon>
        <taxon>Vertebrata</taxon>
        <taxon>Euteleostomi</taxon>
        <taxon>Actinopterygii</taxon>
        <taxon>Neopterygii</taxon>
        <taxon>Teleostei</taxon>
        <taxon>Notacanthiformes</taxon>
        <taxon>Halosauridae</taxon>
        <taxon>Aldrovandia</taxon>
    </lineage>
</organism>
<gene>
    <name evidence="2" type="ORF">AAFF_G00099740</name>
</gene>
<dbReference type="EMBL" id="JAINUG010000165">
    <property type="protein sequence ID" value="KAJ8390842.1"/>
    <property type="molecule type" value="Genomic_DNA"/>
</dbReference>
<evidence type="ECO:0000313" key="2">
    <source>
        <dbReference type="EMBL" id="KAJ8390842.1"/>
    </source>
</evidence>
<evidence type="ECO:0000256" key="1">
    <source>
        <dbReference type="SAM" id="MobiDB-lite"/>
    </source>
</evidence>
<evidence type="ECO:0000313" key="3">
    <source>
        <dbReference type="Proteomes" id="UP001221898"/>
    </source>
</evidence>
<keyword evidence="3" id="KW-1185">Reference proteome</keyword>
<reference evidence="2" key="1">
    <citation type="journal article" date="2023" name="Science">
        <title>Genome structures resolve the early diversification of teleost fishes.</title>
        <authorList>
            <person name="Parey E."/>
            <person name="Louis A."/>
            <person name="Montfort J."/>
            <person name="Bouchez O."/>
            <person name="Roques C."/>
            <person name="Iampietro C."/>
            <person name="Lluch J."/>
            <person name="Castinel A."/>
            <person name="Donnadieu C."/>
            <person name="Desvignes T."/>
            <person name="Floi Bucao C."/>
            <person name="Jouanno E."/>
            <person name="Wen M."/>
            <person name="Mejri S."/>
            <person name="Dirks R."/>
            <person name="Jansen H."/>
            <person name="Henkel C."/>
            <person name="Chen W.J."/>
            <person name="Zahm M."/>
            <person name="Cabau C."/>
            <person name="Klopp C."/>
            <person name="Thompson A.W."/>
            <person name="Robinson-Rechavi M."/>
            <person name="Braasch I."/>
            <person name="Lecointre G."/>
            <person name="Bobe J."/>
            <person name="Postlethwait J.H."/>
            <person name="Berthelot C."/>
            <person name="Roest Crollius H."/>
            <person name="Guiguen Y."/>
        </authorList>
    </citation>
    <scope>NUCLEOTIDE SEQUENCE</scope>
    <source>
        <strain evidence="2">NC1722</strain>
    </source>
</reference>
<proteinExistence type="predicted"/>
<sequence>MAAAAHLSGRERAGRGFGALGRERRALLSAPWGGGRELEGRLLWGGASSQAEGGGSWDVLTLEGTGGDTRTGEDQDRRKGKGPAALSRVSGRAPAVTNEGPGGLGSRAAAEVAHDPPQAGRAGSEGAGVVDTPGFPKPPPELKSWS</sequence>
<feature type="compositionally biased region" description="Pro residues" evidence="1">
    <location>
        <begin position="135"/>
        <end position="146"/>
    </location>
</feature>
<dbReference type="Proteomes" id="UP001221898">
    <property type="component" value="Unassembled WGS sequence"/>
</dbReference>